<organism evidence="2 3">
    <name type="scientific">Roseivivax sediminis</name>
    <dbReference type="NCBI Taxonomy" id="936889"/>
    <lineage>
        <taxon>Bacteria</taxon>
        <taxon>Pseudomonadati</taxon>
        <taxon>Pseudomonadota</taxon>
        <taxon>Alphaproteobacteria</taxon>
        <taxon>Rhodobacterales</taxon>
        <taxon>Roseobacteraceae</taxon>
        <taxon>Roseivivax</taxon>
    </lineage>
</organism>
<dbReference type="CDD" id="cd03522">
    <property type="entry name" value="MoeA_like"/>
    <property type="match status" value="1"/>
</dbReference>
<evidence type="ECO:0000259" key="1">
    <source>
        <dbReference type="Pfam" id="PF00994"/>
    </source>
</evidence>
<evidence type="ECO:0000313" key="3">
    <source>
        <dbReference type="Proteomes" id="UP000325289"/>
    </source>
</evidence>
<dbReference type="RefSeq" id="WP_149756239.1">
    <property type="nucleotide sequence ID" value="NZ_FOMS01000007.1"/>
</dbReference>
<keyword evidence="2" id="KW-0808">Transferase</keyword>
<keyword evidence="2" id="KW-0548">Nucleotidyltransferase</keyword>
<dbReference type="EMBL" id="FOMS01000007">
    <property type="protein sequence ID" value="SFE21078.1"/>
    <property type="molecule type" value="Genomic_DNA"/>
</dbReference>
<sequence length="331" mass="34125">MKFGALPLTEAEGAILAHSVTLPSGKLRKGTALGPDDLAALRAAGTGEVVAARLEPGDMHEDAAAMALAEALVPDPQTAGLRIGRAATGRVNLFATGPGVVQIDAEKIDAVNAIHPMITVATLPRWQRTAERTMVATVKIISYAVPDVALHRAAAMGRDAMRLRPVALRRAELIQTAVAGAPEDGAKGQAAIGARLERLGVDLAPVHVVPHENGPLAQALAASDAEALLILTGSATSDIADVAPEAVRMAGGSVHHYGMPVDPGNLLFLGELRGRPVVGLPGCARSPALNGADWVMERILCGVEVTPRDIAGMGVGGLLKEIAQRGRPREG</sequence>
<dbReference type="GO" id="GO:0016779">
    <property type="term" value="F:nucleotidyltransferase activity"/>
    <property type="evidence" value="ECO:0007669"/>
    <property type="project" value="UniProtKB-KW"/>
</dbReference>
<dbReference type="InterPro" id="IPR036425">
    <property type="entry name" value="MoaB/Mog-like_dom_sf"/>
</dbReference>
<dbReference type="InterPro" id="IPR001453">
    <property type="entry name" value="MoaB/Mog_dom"/>
</dbReference>
<gene>
    <name evidence="2" type="ORF">SAMN04515678_107126</name>
</gene>
<dbReference type="UniPathway" id="UPA00344"/>
<feature type="domain" description="MoaB/Mog" evidence="1">
    <location>
        <begin position="190"/>
        <end position="286"/>
    </location>
</feature>
<reference evidence="2 3" key="1">
    <citation type="submission" date="2016-10" db="EMBL/GenBank/DDBJ databases">
        <authorList>
            <person name="Varghese N."/>
            <person name="Submissions S."/>
        </authorList>
    </citation>
    <scope>NUCLEOTIDE SEQUENCE [LARGE SCALE GENOMIC DNA]</scope>
    <source>
        <strain evidence="3">YIM D21,KCTC 23444,ACCC 10710</strain>
    </source>
</reference>
<keyword evidence="3" id="KW-1185">Reference proteome</keyword>
<dbReference type="OrthoDB" id="9779263at2"/>
<protein>
    <submittedName>
        <fullName evidence="2">Molybdenum cofactor cytidylyltransferase</fullName>
    </submittedName>
</protein>
<name>A0A1I1YPZ0_9RHOB</name>
<dbReference type="Gene3D" id="3.40.980.10">
    <property type="entry name" value="MoaB/Mog-like domain"/>
    <property type="match status" value="1"/>
</dbReference>
<dbReference type="AlphaFoldDB" id="A0A1I1YPZ0"/>
<dbReference type="Proteomes" id="UP000325289">
    <property type="component" value="Unassembled WGS sequence"/>
</dbReference>
<dbReference type="SUPFAM" id="SSF53218">
    <property type="entry name" value="Molybdenum cofactor biosynthesis proteins"/>
    <property type="match status" value="1"/>
</dbReference>
<proteinExistence type="predicted"/>
<dbReference type="Pfam" id="PF00994">
    <property type="entry name" value="MoCF_biosynth"/>
    <property type="match status" value="1"/>
</dbReference>
<evidence type="ECO:0000313" key="2">
    <source>
        <dbReference type="EMBL" id="SFE21078.1"/>
    </source>
</evidence>
<accession>A0A1I1YPZ0</accession>